<comment type="subunit">
    <text evidence="13">Homodimer.</text>
</comment>
<evidence type="ECO:0000256" key="7">
    <source>
        <dbReference type="ARBA" id="ARBA00022714"/>
    </source>
</evidence>
<evidence type="ECO:0000313" key="15">
    <source>
        <dbReference type="EMBL" id="MEK8090219.1"/>
    </source>
</evidence>
<dbReference type="SMART" id="SM00876">
    <property type="entry name" value="BATS"/>
    <property type="match status" value="1"/>
</dbReference>
<evidence type="ECO:0000256" key="10">
    <source>
        <dbReference type="ARBA" id="ARBA00023004"/>
    </source>
</evidence>
<name>A0ABU9D9K0_9PROT</name>
<feature type="binding site" evidence="13">
    <location>
        <position position="278"/>
    </location>
    <ligand>
        <name>[2Fe-2S] cluster</name>
        <dbReference type="ChEBI" id="CHEBI:190135"/>
    </ligand>
</feature>
<keyword evidence="4 13" id="KW-0004">4Fe-4S</keyword>
<dbReference type="RefSeq" id="WP_341371275.1">
    <property type="nucleotide sequence ID" value="NZ_JBBPCO010000010.1"/>
</dbReference>
<comment type="similarity">
    <text evidence="2 13">Belongs to the radical SAM superfamily. Biotin synthase family.</text>
</comment>
<dbReference type="SFLD" id="SFLDS00029">
    <property type="entry name" value="Radical_SAM"/>
    <property type="match status" value="1"/>
</dbReference>
<dbReference type="InterPro" id="IPR058240">
    <property type="entry name" value="rSAM_sf"/>
</dbReference>
<dbReference type="Gene3D" id="3.20.20.70">
    <property type="entry name" value="Aldolase class I"/>
    <property type="match status" value="1"/>
</dbReference>
<gene>
    <name evidence="13 15" type="primary">bioB</name>
    <name evidence="15" type="ORF">WOB96_10645</name>
</gene>
<feature type="binding site" evidence="13">
    <location>
        <position position="148"/>
    </location>
    <ligand>
        <name>[2Fe-2S] cluster</name>
        <dbReference type="ChEBI" id="CHEBI:190135"/>
    </ligand>
</feature>
<keyword evidence="16" id="KW-1185">Reference proteome</keyword>
<organism evidence="15 16">
    <name type="scientific">Thermithiobacillus plumbiphilus</name>
    <dbReference type="NCBI Taxonomy" id="1729899"/>
    <lineage>
        <taxon>Bacteria</taxon>
        <taxon>Pseudomonadati</taxon>
        <taxon>Pseudomonadota</taxon>
        <taxon>Acidithiobacillia</taxon>
        <taxon>Acidithiobacillales</taxon>
        <taxon>Thermithiobacillaceae</taxon>
        <taxon>Thermithiobacillus</taxon>
    </lineage>
</organism>
<protein>
    <recommendedName>
        <fullName evidence="3 13">Biotin synthase</fullName>
        <ecNumber evidence="3 13">2.8.1.6</ecNumber>
    </recommendedName>
</protein>
<dbReference type="GO" id="GO:0004076">
    <property type="term" value="F:biotin synthase activity"/>
    <property type="evidence" value="ECO:0007669"/>
    <property type="project" value="UniProtKB-EC"/>
</dbReference>
<keyword evidence="6 13" id="KW-0949">S-adenosyl-L-methionine</keyword>
<evidence type="ECO:0000256" key="1">
    <source>
        <dbReference type="ARBA" id="ARBA00004942"/>
    </source>
</evidence>
<feature type="binding site" evidence="13">
    <location>
        <position position="70"/>
    </location>
    <ligand>
        <name>[4Fe-4S] cluster</name>
        <dbReference type="ChEBI" id="CHEBI:49883"/>
        <note>4Fe-4S-S-AdoMet</note>
    </ligand>
</feature>
<dbReference type="Pfam" id="PF04055">
    <property type="entry name" value="Radical_SAM"/>
    <property type="match status" value="1"/>
</dbReference>
<dbReference type="PROSITE" id="PS51918">
    <property type="entry name" value="RADICAL_SAM"/>
    <property type="match status" value="1"/>
</dbReference>
<dbReference type="Pfam" id="PF06968">
    <property type="entry name" value="BATS"/>
    <property type="match status" value="1"/>
</dbReference>
<comment type="function">
    <text evidence="13">Catalyzes the conversion of dethiobiotin (DTB) to biotin by the insertion of a sulfur atom into dethiobiotin via a radical-based mechanism.</text>
</comment>
<dbReference type="SUPFAM" id="SSF102114">
    <property type="entry name" value="Radical SAM enzymes"/>
    <property type="match status" value="1"/>
</dbReference>
<reference evidence="15 16" key="1">
    <citation type="submission" date="2024-04" db="EMBL/GenBank/DDBJ databases">
        <authorList>
            <person name="Abashina T."/>
            <person name="Shaikin A."/>
        </authorList>
    </citation>
    <scope>NUCLEOTIDE SEQUENCE [LARGE SCALE GENOMIC DNA]</scope>
    <source>
        <strain evidence="15 16">AAFK</strain>
    </source>
</reference>
<feature type="domain" description="Radical SAM core" evidence="14">
    <location>
        <begin position="52"/>
        <end position="283"/>
    </location>
</feature>
<comment type="caution">
    <text evidence="13">Lacks conserved residue(s) required for the propagation of feature annotation.</text>
</comment>
<dbReference type="EMBL" id="JBBPCO010000010">
    <property type="protein sequence ID" value="MEK8090219.1"/>
    <property type="molecule type" value="Genomic_DNA"/>
</dbReference>
<evidence type="ECO:0000256" key="5">
    <source>
        <dbReference type="ARBA" id="ARBA00022679"/>
    </source>
</evidence>
<dbReference type="PANTHER" id="PTHR22976:SF2">
    <property type="entry name" value="BIOTIN SYNTHASE, MITOCHONDRIAL"/>
    <property type="match status" value="1"/>
</dbReference>
<dbReference type="SMART" id="SM00729">
    <property type="entry name" value="Elp3"/>
    <property type="match status" value="1"/>
</dbReference>
<comment type="pathway">
    <text evidence="1 13">Cofactor biosynthesis; biotin biosynthesis; biotin from 7,8-diaminononanoate: step 2/2.</text>
</comment>
<keyword evidence="9 13" id="KW-0093">Biotin biosynthesis</keyword>
<dbReference type="SFLD" id="SFLDG01060">
    <property type="entry name" value="BATS_domain_containing"/>
    <property type="match status" value="1"/>
</dbReference>
<dbReference type="EC" id="2.8.1.6" evidence="3 13"/>
<dbReference type="InterPro" id="IPR006638">
    <property type="entry name" value="Elp3/MiaA/NifB-like_rSAM"/>
</dbReference>
<keyword evidence="11 13" id="KW-0411">Iron-sulfur</keyword>
<evidence type="ECO:0000256" key="9">
    <source>
        <dbReference type="ARBA" id="ARBA00022756"/>
    </source>
</evidence>
<feature type="binding site" evidence="13">
    <location>
        <position position="74"/>
    </location>
    <ligand>
        <name>[4Fe-4S] cluster</name>
        <dbReference type="ChEBI" id="CHEBI:49883"/>
        <note>4Fe-4S-S-AdoMet</note>
    </ligand>
</feature>
<dbReference type="Proteomes" id="UP001446205">
    <property type="component" value="Unassembled WGS sequence"/>
</dbReference>
<feature type="binding site" evidence="13">
    <location>
        <position position="208"/>
    </location>
    <ligand>
        <name>[2Fe-2S] cluster</name>
        <dbReference type="ChEBI" id="CHEBI:190135"/>
    </ligand>
</feature>
<proteinExistence type="inferred from homology"/>
<dbReference type="HAMAP" id="MF_01694">
    <property type="entry name" value="BioB"/>
    <property type="match status" value="1"/>
</dbReference>
<dbReference type="PIRSF" id="PIRSF001619">
    <property type="entry name" value="Biotin_synth"/>
    <property type="match status" value="1"/>
</dbReference>
<dbReference type="InterPro" id="IPR013785">
    <property type="entry name" value="Aldolase_TIM"/>
</dbReference>
<dbReference type="InterPro" id="IPR007197">
    <property type="entry name" value="rSAM"/>
</dbReference>
<dbReference type="InterPro" id="IPR010722">
    <property type="entry name" value="BATS_dom"/>
</dbReference>
<comment type="cofactor">
    <cofactor evidence="13">
        <name>[2Fe-2S] cluster</name>
        <dbReference type="ChEBI" id="CHEBI:190135"/>
    </cofactor>
    <text evidence="13">Binds 1 [2Fe-2S] cluster. The cluster is coordinated with 3 cysteines and 1 arginine.</text>
</comment>
<dbReference type="InterPro" id="IPR024177">
    <property type="entry name" value="Biotin_synthase"/>
</dbReference>
<evidence type="ECO:0000256" key="8">
    <source>
        <dbReference type="ARBA" id="ARBA00022723"/>
    </source>
</evidence>
<dbReference type="PANTHER" id="PTHR22976">
    <property type="entry name" value="BIOTIN SYNTHASE"/>
    <property type="match status" value="1"/>
</dbReference>
<evidence type="ECO:0000256" key="11">
    <source>
        <dbReference type="ARBA" id="ARBA00023014"/>
    </source>
</evidence>
<accession>A0ABU9D9K0</accession>
<keyword evidence="10 13" id="KW-0408">Iron</keyword>
<evidence type="ECO:0000313" key="16">
    <source>
        <dbReference type="Proteomes" id="UP001446205"/>
    </source>
</evidence>
<sequence>MQQEILNRLNDMVERVLAGELLTEDEGRWLIRLDAGYLPQLMAGADRIRRHFRGEAVEACGISNVRSGNCSENCSFCSQSGHHKAATAPVYGYIAETDLVAQAQRLRSLGATDFGIVSKGWGVRGNKEKGKLQDYLANLREHSDIGRCASLGALDESMARELKAMGLENYHHNLECAESFFENVCTTHSYQENIDTIQAAQQAGMRVCAGGILGMGESLDQRVELAMTLRALNVESVPLNFLNPQPGTPMGHLPKMEPRECLHMIAVFRYLLPQAEIRIAGGRTHMRDLQAMIFYAGASGVMIGDYLTTAGRKVEDDLQMLRDLGVTIRGDTFQRRAQQAQEQATGLS</sequence>
<dbReference type="InterPro" id="IPR002684">
    <property type="entry name" value="Biotin_synth/BioAB"/>
</dbReference>
<evidence type="ECO:0000256" key="6">
    <source>
        <dbReference type="ARBA" id="ARBA00022691"/>
    </source>
</evidence>
<comment type="caution">
    <text evidence="15">The sequence shown here is derived from an EMBL/GenBank/DDBJ whole genome shotgun (WGS) entry which is preliminary data.</text>
</comment>
<dbReference type="NCBIfam" id="TIGR00433">
    <property type="entry name" value="bioB"/>
    <property type="match status" value="1"/>
</dbReference>
<evidence type="ECO:0000256" key="13">
    <source>
        <dbReference type="HAMAP-Rule" id="MF_01694"/>
    </source>
</evidence>
<keyword evidence="8 13" id="KW-0479">Metal-binding</keyword>
<evidence type="ECO:0000256" key="3">
    <source>
        <dbReference type="ARBA" id="ARBA00012236"/>
    </source>
</evidence>
<evidence type="ECO:0000256" key="4">
    <source>
        <dbReference type="ARBA" id="ARBA00022485"/>
    </source>
</evidence>
<feature type="binding site" evidence="13">
    <location>
        <position position="77"/>
    </location>
    <ligand>
        <name>[4Fe-4S] cluster</name>
        <dbReference type="ChEBI" id="CHEBI:49883"/>
        <note>4Fe-4S-S-AdoMet</note>
    </ligand>
</feature>
<evidence type="ECO:0000256" key="2">
    <source>
        <dbReference type="ARBA" id="ARBA00010765"/>
    </source>
</evidence>
<dbReference type="CDD" id="cd01335">
    <property type="entry name" value="Radical_SAM"/>
    <property type="match status" value="1"/>
</dbReference>
<dbReference type="SFLD" id="SFLDG01278">
    <property type="entry name" value="biotin_synthase_like"/>
    <property type="match status" value="1"/>
</dbReference>
<evidence type="ECO:0000259" key="14">
    <source>
        <dbReference type="PROSITE" id="PS51918"/>
    </source>
</evidence>
<comment type="cofactor">
    <cofactor evidence="13">
        <name>[4Fe-4S] cluster</name>
        <dbReference type="ChEBI" id="CHEBI:49883"/>
    </cofactor>
    <text evidence="13">Binds 1 [4Fe-4S] cluster. The cluster is coordinated with 3 cysteines and an exchangeable S-adenosyl-L-methionine.</text>
</comment>
<keyword evidence="5 13" id="KW-0808">Transferase</keyword>
<keyword evidence="7 13" id="KW-0001">2Fe-2S</keyword>
<comment type="catalytic activity">
    <reaction evidence="12 13">
        <text>(4R,5S)-dethiobiotin + (sulfur carrier)-SH + 2 reduced [2Fe-2S]-[ferredoxin] + 2 S-adenosyl-L-methionine = (sulfur carrier)-H + biotin + 2 5'-deoxyadenosine + 2 L-methionine + 2 oxidized [2Fe-2S]-[ferredoxin]</text>
        <dbReference type="Rhea" id="RHEA:22060"/>
        <dbReference type="Rhea" id="RHEA-COMP:10000"/>
        <dbReference type="Rhea" id="RHEA-COMP:10001"/>
        <dbReference type="Rhea" id="RHEA-COMP:14737"/>
        <dbReference type="Rhea" id="RHEA-COMP:14739"/>
        <dbReference type="ChEBI" id="CHEBI:17319"/>
        <dbReference type="ChEBI" id="CHEBI:29917"/>
        <dbReference type="ChEBI" id="CHEBI:33737"/>
        <dbReference type="ChEBI" id="CHEBI:33738"/>
        <dbReference type="ChEBI" id="CHEBI:57586"/>
        <dbReference type="ChEBI" id="CHEBI:57844"/>
        <dbReference type="ChEBI" id="CHEBI:59789"/>
        <dbReference type="ChEBI" id="CHEBI:64428"/>
        <dbReference type="ChEBI" id="CHEBI:149473"/>
        <dbReference type="EC" id="2.8.1.6"/>
    </reaction>
</comment>
<evidence type="ECO:0000256" key="12">
    <source>
        <dbReference type="ARBA" id="ARBA00051157"/>
    </source>
</evidence>